<keyword evidence="2" id="KW-1185">Reference proteome</keyword>
<dbReference type="Proteomes" id="UP001166784">
    <property type="component" value="Unassembled WGS sequence"/>
</dbReference>
<proteinExistence type="predicted"/>
<dbReference type="RefSeq" id="WP_241061934.1">
    <property type="nucleotide sequence ID" value="NZ_JAKWJU010000002.1"/>
</dbReference>
<protein>
    <submittedName>
        <fullName evidence="1">Uncharacterized protein</fullName>
    </submittedName>
</protein>
<reference evidence="1" key="1">
    <citation type="submission" date="2022-03" db="EMBL/GenBank/DDBJ databases">
        <authorList>
            <person name="Santos J.D.N."/>
            <person name="Kallscheuer N."/>
            <person name="Jogler C."/>
            <person name="Lage O.M."/>
        </authorList>
    </citation>
    <scope>NUCLEOTIDE SEQUENCE</scope>
    <source>
        <strain evidence="1">M600PL45_2</strain>
    </source>
</reference>
<accession>A0ABS9T3J8</accession>
<name>A0ABS9T3J8_9ACTN</name>
<evidence type="ECO:0000313" key="1">
    <source>
        <dbReference type="EMBL" id="MCH6163082.1"/>
    </source>
</evidence>
<evidence type="ECO:0000313" key="2">
    <source>
        <dbReference type="Proteomes" id="UP001166784"/>
    </source>
</evidence>
<dbReference type="EMBL" id="JAKWJU010000002">
    <property type="protein sequence ID" value="MCH6163082.1"/>
    <property type="molecule type" value="Genomic_DNA"/>
</dbReference>
<reference evidence="1" key="2">
    <citation type="journal article" date="2023" name="Int. J. Syst. Evol. Microbiol.">
        <title>Streptomyces marispadix sp. nov., isolated from marine beach sediment of the Northern Coast of Portugal.</title>
        <authorList>
            <person name="dos Santos J.D.N."/>
            <person name="Vitorino I.R."/>
            <person name="Kallscheuer N."/>
            <person name="Srivastava A."/>
            <person name="Krautwurst S."/>
            <person name="Marz M."/>
            <person name="Jogler C."/>
            <person name="Lobo Da Cunha A."/>
            <person name="Catita J."/>
            <person name="Goncalves H."/>
            <person name="Gonzalez I."/>
            <person name="Reyes F."/>
            <person name="Lage O.M."/>
        </authorList>
    </citation>
    <scope>NUCLEOTIDE SEQUENCE</scope>
    <source>
        <strain evidence="1">M600PL45_2</strain>
    </source>
</reference>
<organism evidence="1 2">
    <name type="scientific">Streptomyces marispadix</name>
    <dbReference type="NCBI Taxonomy" id="2922868"/>
    <lineage>
        <taxon>Bacteria</taxon>
        <taxon>Bacillati</taxon>
        <taxon>Actinomycetota</taxon>
        <taxon>Actinomycetes</taxon>
        <taxon>Kitasatosporales</taxon>
        <taxon>Streptomycetaceae</taxon>
        <taxon>Streptomyces</taxon>
    </lineage>
</organism>
<comment type="caution">
    <text evidence="1">The sequence shown here is derived from an EMBL/GenBank/DDBJ whole genome shotgun (WGS) entry which is preliminary data.</text>
</comment>
<gene>
    <name evidence="1" type="ORF">MMA15_22630</name>
</gene>
<sequence>MTAQNGTFRPGELVPGSGVYECDCDKGHSFSTDFKGYPFPPLPEDCPGTSWKFKSATKRPGGDTQAG</sequence>